<evidence type="ECO:0000259" key="2">
    <source>
        <dbReference type="Pfam" id="PF00931"/>
    </source>
</evidence>
<dbReference type="InterPro" id="IPR044974">
    <property type="entry name" value="Disease_R_plants"/>
</dbReference>
<dbReference type="Gene3D" id="3.40.50.300">
    <property type="entry name" value="P-loop containing nucleotide triphosphate hydrolases"/>
    <property type="match status" value="1"/>
</dbReference>
<dbReference type="Proteomes" id="UP000242715">
    <property type="component" value="Unassembled WGS sequence"/>
</dbReference>
<dbReference type="SUPFAM" id="SSF52058">
    <property type="entry name" value="L domain-like"/>
    <property type="match status" value="1"/>
</dbReference>
<feature type="domain" description="NB-ARC" evidence="2">
    <location>
        <begin position="245"/>
        <end position="286"/>
    </location>
</feature>
<dbReference type="Pfam" id="PF00931">
    <property type="entry name" value="NB-ARC"/>
    <property type="match status" value="1"/>
</dbReference>
<dbReference type="InterPro" id="IPR027417">
    <property type="entry name" value="P-loop_NTPase"/>
</dbReference>
<dbReference type="PANTHER" id="PTHR11017:SF290">
    <property type="entry name" value="ADP-RIBOSYL CYCLASE_CYCLIC ADP-RIBOSE HYDROLASE"/>
    <property type="match status" value="1"/>
</dbReference>
<dbReference type="OrthoDB" id="1374655at2759"/>
<reference evidence="4" key="1">
    <citation type="journal article" date="2017" name="Front. Plant Sci.">
        <title>Climate Clever Clovers: New Paradigm to Reduce the Environmental Footprint of Ruminants by Breeding Low Methanogenic Forages Utilizing Haplotype Variation.</title>
        <authorList>
            <person name="Kaur P."/>
            <person name="Appels R."/>
            <person name="Bayer P.E."/>
            <person name="Keeble-Gagnere G."/>
            <person name="Wang J."/>
            <person name="Hirakawa H."/>
            <person name="Shirasawa K."/>
            <person name="Vercoe P."/>
            <person name="Stefanova K."/>
            <person name="Durmic Z."/>
            <person name="Nichols P."/>
            <person name="Revell C."/>
            <person name="Isobe S.N."/>
            <person name="Edwards D."/>
            <person name="Erskine W."/>
        </authorList>
    </citation>
    <scope>NUCLEOTIDE SEQUENCE [LARGE SCALE GENOMIC DNA]</scope>
    <source>
        <strain evidence="4">cv. Daliak</strain>
    </source>
</reference>
<keyword evidence="4" id="KW-1185">Reference proteome</keyword>
<proteinExistence type="predicted"/>
<protein>
    <recommendedName>
        <fullName evidence="2">NB-ARC domain-containing protein</fullName>
    </recommendedName>
</protein>
<dbReference type="GO" id="GO:0006952">
    <property type="term" value="P:defense response"/>
    <property type="evidence" value="ECO:0007669"/>
    <property type="project" value="InterPro"/>
</dbReference>
<gene>
    <name evidence="3" type="ORF">TSUD_102380</name>
</gene>
<dbReference type="SUPFAM" id="SSF52540">
    <property type="entry name" value="P-loop containing nucleoside triphosphate hydrolases"/>
    <property type="match status" value="1"/>
</dbReference>
<evidence type="ECO:0000313" key="4">
    <source>
        <dbReference type="Proteomes" id="UP000242715"/>
    </source>
</evidence>
<dbReference type="InterPro" id="IPR002182">
    <property type="entry name" value="NB-ARC"/>
</dbReference>
<organism evidence="3 4">
    <name type="scientific">Trifolium subterraneum</name>
    <name type="common">Subterranean clover</name>
    <dbReference type="NCBI Taxonomy" id="3900"/>
    <lineage>
        <taxon>Eukaryota</taxon>
        <taxon>Viridiplantae</taxon>
        <taxon>Streptophyta</taxon>
        <taxon>Embryophyta</taxon>
        <taxon>Tracheophyta</taxon>
        <taxon>Spermatophyta</taxon>
        <taxon>Magnoliopsida</taxon>
        <taxon>eudicotyledons</taxon>
        <taxon>Gunneridae</taxon>
        <taxon>Pentapetalae</taxon>
        <taxon>rosids</taxon>
        <taxon>fabids</taxon>
        <taxon>Fabales</taxon>
        <taxon>Fabaceae</taxon>
        <taxon>Papilionoideae</taxon>
        <taxon>50 kb inversion clade</taxon>
        <taxon>NPAAA clade</taxon>
        <taxon>Hologalegina</taxon>
        <taxon>IRL clade</taxon>
        <taxon>Trifolieae</taxon>
        <taxon>Trifolium</taxon>
    </lineage>
</organism>
<dbReference type="PANTHER" id="PTHR11017">
    <property type="entry name" value="LEUCINE-RICH REPEAT-CONTAINING PROTEIN"/>
    <property type="match status" value="1"/>
</dbReference>
<feature type="region of interest" description="Disordered" evidence="1">
    <location>
        <begin position="548"/>
        <end position="568"/>
    </location>
</feature>
<dbReference type="GO" id="GO:0043531">
    <property type="term" value="F:ADP binding"/>
    <property type="evidence" value="ECO:0007669"/>
    <property type="project" value="InterPro"/>
</dbReference>
<dbReference type="InterPro" id="IPR032675">
    <property type="entry name" value="LRR_dom_sf"/>
</dbReference>
<dbReference type="AlphaFoldDB" id="A0A2Z6MSH4"/>
<dbReference type="EMBL" id="DF973339">
    <property type="protein sequence ID" value="GAU26630.1"/>
    <property type="molecule type" value="Genomic_DNA"/>
</dbReference>
<name>A0A2Z6MSH4_TRISU</name>
<accession>A0A2Z6MSH4</accession>
<evidence type="ECO:0000313" key="3">
    <source>
        <dbReference type="EMBL" id="GAU26630.1"/>
    </source>
</evidence>
<sequence>MVTFKAHPDVELKTWGLRMVFEHDISSLYELGTDEVHQQDYLHLNHVHESSSSTKPEVQIPYNWYVTEEEEKSKILLRYNWHVTEEEEIESSELHNSTVSAAILDRTPMPTYAHFQGTMLGLVNGGIGDKFTRTESTSKRFKFSSIVLLMTLVAVLQQISEVSEGKLQLIESRWIQTQTFQVIRWARAMADLAELVGWDVRNKPEFREIQIIVQEVIKTLGHKFSGFADDLIGIKPRVEAVKSLLKLSSEDDEFRVVGILGMAGIGKTTIASVLYDKISSQFDASCFIENYLPLLKRVDLSNSKYLVESPNFAGSPRLERLDLTGCINLSYVHPSIGLLVKLSFLSLEGCSSMVRLVLDGDTISNLYSLKVLHLSGCPKLEMVPDFTGVSNLEYLDIDQLSFNLCRSSDSVQLLHLGEEGQNLALSWLVKLIKNPCHFRCGLDIVVPGPHCHFVTTGAQITFKAHPGLVIKQWGLRMVMKHDIDDYSPFDSWTNGVHKQDYLGLNHVHECSSSSRPQIQLPYNWCVAEEEIKPKIQLRYNWHVTEEEENENREVNVKQSHLSDMGLTT</sequence>
<evidence type="ECO:0000256" key="1">
    <source>
        <dbReference type="SAM" id="MobiDB-lite"/>
    </source>
</evidence>
<dbReference type="Gene3D" id="3.80.10.10">
    <property type="entry name" value="Ribonuclease Inhibitor"/>
    <property type="match status" value="1"/>
</dbReference>
<feature type="compositionally biased region" description="Polar residues" evidence="1">
    <location>
        <begin position="557"/>
        <end position="568"/>
    </location>
</feature>